<evidence type="ECO:0000313" key="1">
    <source>
        <dbReference type="EMBL" id="CAH2237605.1"/>
    </source>
</evidence>
<reference evidence="1" key="1">
    <citation type="submission" date="2022-03" db="EMBL/GenBank/DDBJ databases">
        <authorList>
            <person name="Lindestad O."/>
        </authorList>
    </citation>
    <scope>NUCLEOTIDE SEQUENCE</scope>
</reference>
<dbReference type="AlphaFoldDB" id="A0A8S4RN54"/>
<dbReference type="Proteomes" id="UP000838756">
    <property type="component" value="Unassembled WGS sequence"/>
</dbReference>
<keyword evidence="2" id="KW-1185">Reference proteome</keyword>
<name>A0A8S4RN54_9NEOP</name>
<accession>A0A8S4RN54</accession>
<evidence type="ECO:0000313" key="2">
    <source>
        <dbReference type="Proteomes" id="UP000838756"/>
    </source>
</evidence>
<comment type="caution">
    <text evidence="1">The sequence shown here is derived from an EMBL/GenBank/DDBJ whole genome shotgun (WGS) entry which is preliminary data.</text>
</comment>
<proteinExistence type="predicted"/>
<dbReference type="EMBL" id="CAKXAJ010025281">
    <property type="protein sequence ID" value="CAH2237605.1"/>
    <property type="molecule type" value="Genomic_DNA"/>
</dbReference>
<dbReference type="OrthoDB" id="407509at2759"/>
<organism evidence="1 2">
    <name type="scientific">Pararge aegeria aegeria</name>
    <dbReference type="NCBI Taxonomy" id="348720"/>
    <lineage>
        <taxon>Eukaryota</taxon>
        <taxon>Metazoa</taxon>
        <taxon>Ecdysozoa</taxon>
        <taxon>Arthropoda</taxon>
        <taxon>Hexapoda</taxon>
        <taxon>Insecta</taxon>
        <taxon>Pterygota</taxon>
        <taxon>Neoptera</taxon>
        <taxon>Endopterygota</taxon>
        <taxon>Lepidoptera</taxon>
        <taxon>Glossata</taxon>
        <taxon>Ditrysia</taxon>
        <taxon>Papilionoidea</taxon>
        <taxon>Nymphalidae</taxon>
        <taxon>Satyrinae</taxon>
        <taxon>Satyrini</taxon>
        <taxon>Parargina</taxon>
        <taxon>Pararge</taxon>
    </lineage>
</organism>
<protein>
    <submittedName>
        <fullName evidence="1">Jg7369 protein</fullName>
    </submittedName>
</protein>
<gene>
    <name evidence="1" type="primary">jg7369</name>
    <name evidence="1" type="ORF">PAEG_LOCUS14873</name>
</gene>
<sequence>MLRRNLLDKWLTGPMAVGFPRSWSADPVLRDAALARLYIMVERYQMLRLLAGHKRHMEACGVLISVLKTFVQQRMPIRLHLIGLIRRVTQRAMERAMLGVYLRDQMRNEEIRGRTKVTDIAQRVPKLKWQWAGHIVRRTDGRWGS</sequence>